<dbReference type="InterPro" id="IPR025746">
    <property type="entry name" value="PilX_N_dom"/>
</dbReference>
<feature type="transmembrane region" description="Helical" evidence="1">
    <location>
        <begin position="12"/>
        <end position="34"/>
    </location>
</feature>
<name>A0A1H3RG39_9BURK</name>
<dbReference type="RefSeq" id="WP_167368418.1">
    <property type="nucleotide sequence ID" value="NZ_CP141274.1"/>
</dbReference>
<dbReference type="GeneID" id="94693482"/>
<evidence type="ECO:0000259" key="3">
    <source>
        <dbReference type="Pfam" id="PF14341"/>
    </source>
</evidence>
<feature type="domain" description="Type 4 fimbrial biogenesis protein PilX N-terminal" evidence="3">
    <location>
        <begin position="13"/>
        <end position="62"/>
    </location>
</feature>
<accession>A0A1H3RG39</accession>
<proteinExistence type="predicted"/>
<dbReference type="Pfam" id="PF14341">
    <property type="entry name" value="PilX_N"/>
    <property type="match status" value="1"/>
</dbReference>
<dbReference type="AlphaFoldDB" id="A0A1H3RG39"/>
<dbReference type="Pfam" id="PF13681">
    <property type="entry name" value="PilX"/>
    <property type="match status" value="1"/>
</dbReference>
<gene>
    <name evidence="4" type="ORF">SAMN05421547_115109</name>
</gene>
<evidence type="ECO:0000313" key="5">
    <source>
        <dbReference type="Proteomes" id="UP000183417"/>
    </source>
</evidence>
<dbReference type="Proteomes" id="UP000183417">
    <property type="component" value="Unassembled WGS sequence"/>
</dbReference>
<organism evidence="4 5">
    <name type="scientific">Delftia lacustris</name>
    <dbReference type="NCBI Taxonomy" id="558537"/>
    <lineage>
        <taxon>Bacteria</taxon>
        <taxon>Pseudomonadati</taxon>
        <taxon>Pseudomonadota</taxon>
        <taxon>Betaproteobacteria</taxon>
        <taxon>Burkholderiales</taxon>
        <taxon>Comamonadaceae</taxon>
        <taxon>Delftia</taxon>
    </lineage>
</organism>
<evidence type="ECO:0000259" key="2">
    <source>
        <dbReference type="Pfam" id="PF13681"/>
    </source>
</evidence>
<dbReference type="EMBL" id="FNPE01000015">
    <property type="protein sequence ID" value="SDZ24158.1"/>
    <property type="molecule type" value="Genomic_DNA"/>
</dbReference>
<evidence type="ECO:0000256" key="1">
    <source>
        <dbReference type="SAM" id="Phobius"/>
    </source>
</evidence>
<keyword evidence="1" id="KW-0812">Transmembrane</keyword>
<dbReference type="InterPro" id="IPR025205">
    <property type="entry name" value="PilX/PilW_C"/>
</dbReference>
<keyword evidence="1" id="KW-1133">Transmembrane helix</keyword>
<keyword evidence="1" id="KW-0472">Membrane</keyword>
<protein>
    <submittedName>
        <fullName evidence="4">Type IV pilus assembly protein PilX</fullName>
    </submittedName>
</protein>
<evidence type="ECO:0000313" key="4">
    <source>
        <dbReference type="EMBL" id="SDZ24158.1"/>
    </source>
</evidence>
<reference evidence="4 5" key="1">
    <citation type="submission" date="2016-10" db="EMBL/GenBank/DDBJ databases">
        <authorList>
            <person name="de Groot N.N."/>
        </authorList>
    </citation>
    <scope>NUCLEOTIDE SEQUENCE [LARGE SCALE GENOMIC DNA]</scope>
    <source>
        <strain evidence="4 5">LMG 24775</strain>
    </source>
</reference>
<sequence>MARTRTQTRTQGGLALITTMIIMMALVMLSLAAMNMGLLQGRSTGNRNDWHIAFQAAEAALRDGEQDITTRNPALEAFDDACTAGLCLPREDGSSWSEALIAQDTLGVALGTRTGQTSPGPQGAPTPRYLIERLETPAQSVVVQGYGADQGRPPVFRVTAIGMGAARRADGSPASRVVLQSMYIN</sequence>
<feature type="domain" description="PilX/PilW C-terminal" evidence="2">
    <location>
        <begin position="84"/>
        <end position="184"/>
    </location>
</feature>